<comment type="caution">
    <text evidence="7">The sequence shown here is derived from an EMBL/GenBank/DDBJ whole genome shotgun (WGS) entry which is preliminary data.</text>
</comment>
<evidence type="ECO:0000256" key="2">
    <source>
        <dbReference type="ARBA" id="ARBA00022771"/>
    </source>
</evidence>
<keyword evidence="2" id="KW-0863">Zinc-finger</keyword>
<name>A0A7K3WMF0_9FLAO</name>
<dbReference type="PANTHER" id="PTHR33823:SF2">
    <property type="entry name" value="RNA POLYMERASE-BINDING TRANSCRIPTION FACTOR DKSA"/>
    <property type="match status" value="1"/>
</dbReference>
<dbReference type="Proteomes" id="UP000486602">
    <property type="component" value="Unassembled WGS sequence"/>
</dbReference>
<feature type="region of interest" description="Disordered" evidence="5">
    <location>
        <begin position="36"/>
        <end position="66"/>
    </location>
</feature>
<dbReference type="AlphaFoldDB" id="A0A7K3WMF0"/>
<keyword evidence="8" id="KW-1185">Reference proteome</keyword>
<proteinExistence type="predicted"/>
<organism evidence="7 8">
    <name type="scientific">Cryomorpha ignava</name>
    <dbReference type="NCBI Taxonomy" id="101383"/>
    <lineage>
        <taxon>Bacteria</taxon>
        <taxon>Pseudomonadati</taxon>
        <taxon>Bacteroidota</taxon>
        <taxon>Flavobacteriia</taxon>
        <taxon>Flavobacteriales</taxon>
        <taxon>Cryomorphaceae</taxon>
        <taxon>Cryomorpha</taxon>
    </lineage>
</organism>
<evidence type="ECO:0000256" key="1">
    <source>
        <dbReference type="ARBA" id="ARBA00022723"/>
    </source>
</evidence>
<evidence type="ECO:0000256" key="4">
    <source>
        <dbReference type="PROSITE-ProRule" id="PRU00510"/>
    </source>
</evidence>
<dbReference type="PROSITE" id="PS51128">
    <property type="entry name" value="ZF_DKSA_2"/>
    <property type="match status" value="1"/>
</dbReference>
<dbReference type="Gene3D" id="1.20.120.910">
    <property type="entry name" value="DksA, coiled-coil domain"/>
    <property type="match status" value="1"/>
</dbReference>
<dbReference type="SUPFAM" id="SSF109635">
    <property type="entry name" value="DnaK suppressor protein DksA, alpha-hairpin domain"/>
    <property type="match status" value="1"/>
</dbReference>
<keyword evidence="3" id="KW-0862">Zinc</keyword>
<dbReference type="InterPro" id="IPR037187">
    <property type="entry name" value="DnaK_N"/>
</dbReference>
<evidence type="ECO:0000259" key="6">
    <source>
        <dbReference type="Pfam" id="PF01258"/>
    </source>
</evidence>
<accession>A0A7K3WMF0</accession>
<evidence type="ECO:0000313" key="7">
    <source>
        <dbReference type="EMBL" id="NEN22062.1"/>
    </source>
</evidence>
<evidence type="ECO:0000313" key="8">
    <source>
        <dbReference type="Proteomes" id="UP000486602"/>
    </source>
</evidence>
<dbReference type="EMBL" id="JAAGVY010000001">
    <property type="protein sequence ID" value="NEN22062.1"/>
    <property type="molecule type" value="Genomic_DNA"/>
</dbReference>
<evidence type="ECO:0000256" key="3">
    <source>
        <dbReference type="ARBA" id="ARBA00022833"/>
    </source>
</evidence>
<dbReference type="RefSeq" id="WP_163282778.1">
    <property type="nucleotide sequence ID" value="NZ_JAAGVY010000001.1"/>
</dbReference>
<sequence>MAEEKNRFTDEDLKEFRELIDKKLTDAREDLRQLKQSLSYADDNSTNDTASSFKMMEDGSETMSREETAQLASRQEKFIGHLESAMRRIENKTYGICRETGKLIKKERLRLVPHATLSIEAKQQQDRR</sequence>
<gene>
    <name evidence="7" type="ORF">G3O08_00910</name>
</gene>
<evidence type="ECO:0000256" key="5">
    <source>
        <dbReference type="SAM" id="MobiDB-lite"/>
    </source>
</evidence>
<feature type="domain" description="Zinc finger DksA/TraR C4-type" evidence="6">
    <location>
        <begin position="93"/>
        <end position="123"/>
    </location>
</feature>
<dbReference type="GO" id="GO:0008270">
    <property type="term" value="F:zinc ion binding"/>
    <property type="evidence" value="ECO:0007669"/>
    <property type="project" value="UniProtKB-KW"/>
</dbReference>
<dbReference type="SUPFAM" id="SSF57716">
    <property type="entry name" value="Glucocorticoid receptor-like (DNA-binding domain)"/>
    <property type="match status" value="1"/>
</dbReference>
<dbReference type="Pfam" id="PF01258">
    <property type="entry name" value="zf-dskA_traR"/>
    <property type="match status" value="1"/>
</dbReference>
<feature type="compositionally biased region" description="Polar residues" evidence="5">
    <location>
        <begin position="36"/>
        <end position="52"/>
    </location>
</feature>
<feature type="zinc finger region" description="dksA C4-type" evidence="4">
    <location>
        <begin position="97"/>
        <end position="121"/>
    </location>
</feature>
<dbReference type="PANTHER" id="PTHR33823">
    <property type="entry name" value="RNA POLYMERASE-BINDING TRANSCRIPTION FACTOR DKSA-RELATED"/>
    <property type="match status" value="1"/>
</dbReference>
<reference evidence="7 8" key="1">
    <citation type="submission" date="2020-02" db="EMBL/GenBank/DDBJ databases">
        <title>Out from the shadows clarifying the taxonomy of the family Cryomorphaceae and related taxa by utilizing the GTDB taxonomic framework.</title>
        <authorList>
            <person name="Bowman J.P."/>
        </authorList>
    </citation>
    <scope>NUCLEOTIDE SEQUENCE [LARGE SCALE GENOMIC DNA]</scope>
    <source>
        <strain evidence="7 8">QSSC 1-22</strain>
    </source>
</reference>
<protein>
    <submittedName>
        <fullName evidence="7">TraR/DksA family transcriptional regulator</fullName>
    </submittedName>
</protein>
<keyword evidence="1" id="KW-0479">Metal-binding</keyword>
<dbReference type="InterPro" id="IPR000962">
    <property type="entry name" value="Znf_DskA_TraR"/>
</dbReference>